<sequence length="59" mass="6677">MDFFDGEGAAGLAVDPFHCRINGNNSLGEIHVQFELLSGFWSVVYYYVAQVQFSHSRIH</sequence>
<dbReference type="EMBL" id="EF082117">
    <property type="protein sequence ID" value="ABK21494.1"/>
    <property type="molecule type" value="mRNA"/>
</dbReference>
<organism evidence="1">
    <name type="scientific">Picea sitchensis</name>
    <name type="common">Sitka spruce</name>
    <name type="synonym">Pinus sitchensis</name>
    <dbReference type="NCBI Taxonomy" id="3332"/>
    <lineage>
        <taxon>Eukaryota</taxon>
        <taxon>Viridiplantae</taxon>
        <taxon>Streptophyta</taxon>
        <taxon>Embryophyta</taxon>
        <taxon>Tracheophyta</taxon>
        <taxon>Spermatophyta</taxon>
        <taxon>Pinopsida</taxon>
        <taxon>Pinidae</taxon>
        <taxon>Conifers I</taxon>
        <taxon>Pinales</taxon>
        <taxon>Pinaceae</taxon>
        <taxon>Picea</taxon>
    </lineage>
</organism>
<protein>
    <submittedName>
        <fullName evidence="1">Uncharacterized protein</fullName>
    </submittedName>
</protein>
<reference evidence="1" key="1">
    <citation type="journal article" date="2008" name="BMC Genomics">
        <title>A conifer genomics resource of 200,000 spruce (Picea spp.) ESTs and 6,464 high-quality, sequence-finished full-length cDNAs for Sitka spruce (Picea sitchensis).</title>
        <authorList>
            <person name="Ralph S.G."/>
            <person name="Chun H.J."/>
            <person name="Kolosova N."/>
            <person name="Cooper D."/>
            <person name="Oddy C."/>
            <person name="Ritland C.E."/>
            <person name="Kirkpatrick R."/>
            <person name="Moore R."/>
            <person name="Barber S."/>
            <person name="Holt R.A."/>
            <person name="Jones S.J."/>
            <person name="Marra M.A."/>
            <person name="Douglas C.J."/>
            <person name="Ritland K."/>
            <person name="Bohlmann J."/>
        </authorList>
    </citation>
    <scope>NUCLEOTIDE SEQUENCE</scope>
    <source>
        <tissue evidence="1">Bark</tissue>
    </source>
</reference>
<proteinExistence type="evidence at transcript level"/>
<accession>A9NLI3</accession>
<evidence type="ECO:0000313" key="1">
    <source>
        <dbReference type="EMBL" id="ABK21494.1"/>
    </source>
</evidence>
<dbReference type="AlphaFoldDB" id="A9NLI3"/>
<name>A9NLI3_PICSI</name>